<protein>
    <submittedName>
        <fullName evidence="1">Uncharacterized protein</fullName>
    </submittedName>
</protein>
<dbReference type="EMBL" id="JANJQO010001695">
    <property type="protein sequence ID" value="KAJ2969663.1"/>
    <property type="molecule type" value="Genomic_DNA"/>
</dbReference>
<gene>
    <name evidence="1" type="ORF">NQ176_g8549</name>
</gene>
<name>A0ACC1MTY7_9HYPO</name>
<keyword evidence="2" id="KW-1185">Reference proteome</keyword>
<reference evidence="1" key="1">
    <citation type="submission" date="2022-08" db="EMBL/GenBank/DDBJ databases">
        <title>Genome Sequence of Lecanicillium fungicola.</title>
        <authorList>
            <person name="Buettner E."/>
        </authorList>
    </citation>
    <scope>NUCLEOTIDE SEQUENCE</scope>
    <source>
        <strain evidence="1">Babe33</strain>
    </source>
</reference>
<evidence type="ECO:0000313" key="1">
    <source>
        <dbReference type="EMBL" id="KAJ2969663.1"/>
    </source>
</evidence>
<sequence length="476" mass="54918">MPATFDILPDDVLEILLESVGSRQDLASLIRTSNPCRRVFQYNPAHFLQHTSINELPVGLLREVAAVYAAKMHFPPVVTPEQASGQPARAEEFFNDYFSTSPSFPLPTSKQALQEISTLLEKVRYLSGQFALHAIREAKALRKGMTMPFQYDTHDVTRVVHLSDSEKFRLHRALLRFELLCVVFRIPHRKKELLWFGQTDQCRLFLDRFEPFEVEEVLCIYSYFRHLLYGTMYQTHRLLFEAVQTLNVPQAVDTVSAIGDLSSAAPPQPRQLLNNVVQFRFLQSTTLGVFARFNKHSWSAWFGIVASLGLDFIFEFARRDRNLRFKMIRSQFFHQLLGTPLIHFTVQFCLASFHGPPAQFAGTPEDPRFINTGYPVYMGVPRDGNKWFNSEREHKNTPFMAIGLVFWDTDRIASPPMRGGVAAAVHHHFPRRYHPWAWANSYHYRGVYSARLQERDLKALERYFGLTTARRSIGAI</sequence>
<dbReference type="Proteomes" id="UP001143910">
    <property type="component" value="Unassembled WGS sequence"/>
</dbReference>
<organism evidence="1 2">
    <name type="scientific">Zarea fungicola</name>
    <dbReference type="NCBI Taxonomy" id="93591"/>
    <lineage>
        <taxon>Eukaryota</taxon>
        <taxon>Fungi</taxon>
        <taxon>Dikarya</taxon>
        <taxon>Ascomycota</taxon>
        <taxon>Pezizomycotina</taxon>
        <taxon>Sordariomycetes</taxon>
        <taxon>Hypocreomycetidae</taxon>
        <taxon>Hypocreales</taxon>
        <taxon>Cordycipitaceae</taxon>
        <taxon>Zarea</taxon>
    </lineage>
</organism>
<accession>A0ACC1MTY7</accession>
<evidence type="ECO:0000313" key="2">
    <source>
        <dbReference type="Proteomes" id="UP001143910"/>
    </source>
</evidence>
<comment type="caution">
    <text evidence="1">The sequence shown here is derived from an EMBL/GenBank/DDBJ whole genome shotgun (WGS) entry which is preliminary data.</text>
</comment>
<proteinExistence type="predicted"/>